<dbReference type="EMBL" id="CM042014">
    <property type="protein sequence ID" value="KAI3720575.1"/>
    <property type="molecule type" value="Genomic_DNA"/>
</dbReference>
<gene>
    <name evidence="1" type="ORF">L2E82_31564</name>
</gene>
<accession>A0ACB9BED5</accession>
<keyword evidence="2" id="KW-1185">Reference proteome</keyword>
<evidence type="ECO:0000313" key="1">
    <source>
        <dbReference type="EMBL" id="KAI3720575.1"/>
    </source>
</evidence>
<protein>
    <submittedName>
        <fullName evidence="1">Uncharacterized protein</fullName>
    </submittedName>
</protein>
<sequence length="452" mass="49807">MPMKFGSETTLSGPCSRSHGVLSLEASPTPSYCYTHLHLTLFFLQATPSSSMALWSPRLQRFLLNTNVSKIDLKKTNNNNSTNHVIMRKWSREGSPRCCSAIAIDAPSSLSDSLGSGIRWGSAKLQGAREEMEDDGVIVGSSPHNELDGFFFAAVFDGHAGFSSVKFLREELYKECVKALQGGILLSKKDTTGIEKALQEAFENADTKLLNWLEMNGEDDESGATATTMFLGNNMLFISHVGDSCAVLSQSGKAQELTDSHRPYGRSKVSLQEIKRIREAGGWISDGRICGDISVSRAFGDMRFKTKKKEMLEKGVAEGRWSEKFVSRVRFVGDLVIATPDIYQVALGPEAEFVLLATDGLWDYIKSSDAVNFVRNQLREHGDVQAASEALAQMALDQYSQDNVTIVIADLGRTDWQNLPIQQQNFVYELIQAFATIGIVSFGIWMSSTGSF</sequence>
<dbReference type="Proteomes" id="UP001055811">
    <property type="component" value="Linkage Group LG06"/>
</dbReference>
<comment type="caution">
    <text evidence="1">The sequence shown here is derived from an EMBL/GenBank/DDBJ whole genome shotgun (WGS) entry which is preliminary data.</text>
</comment>
<evidence type="ECO:0000313" key="2">
    <source>
        <dbReference type="Proteomes" id="UP001055811"/>
    </source>
</evidence>
<name>A0ACB9BED5_CICIN</name>
<proteinExistence type="predicted"/>
<reference evidence="2" key="1">
    <citation type="journal article" date="2022" name="Mol. Ecol. Resour.">
        <title>The genomes of chicory, endive, great burdock and yacon provide insights into Asteraceae palaeo-polyploidization history and plant inulin production.</title>
        <authorList>
            <person name="Fan W."/>
            <person name="Wang S."/>
            <person name="Wang H."/>
            <person name="Wang A."/>
            <person name="Jiang F."/>
            <person name="Liu H."/>
            <person name="Zhao H."/>
            <person name="Xu D."/>
            <person name="Zhang Y."/>
        </authorList>
    </citation>
    <scope>NUCLEOTIDE SEQUENCE [LARGE SCALE GENOMIC DNA]</scope>
    <source>
        <strain evidence="2">cv. Punajuju</strain>
    </source>
</reference>
<organism evidence="1 2">
    <name type="scientific">Cichorium intybus</name>
    <name type="common">Chicory</name>
    <dbReference type="NCBI Taxonomy" id="13427"/>
    <lineage>
        <taxon>Eukaryota</taxon>
        <taxon>Viridiplantae</taxon>
        <taxon>Streptophyta</taxon>
        <taxon>Embryophyta</taxon>
        <taxon>Tracheophyta</taxon>
        <taxon>Spermatophyta</taxon>
        <taxon>Magnoliopsida</taxon>
        <taxon>eudicotyledons</taxon>
        <taxon>Gunneridae</taxon>
        <taxon>Pentapetalae</taxon>
        <taxon>asterids</taxon>
        <taxon>campanulids</taxon>
        <taxon>Asterales</taxon>
        <taxon>Asteraceae</taxon>
        <taxon>Cichorioideae</taxon>
        <taxon>Cichorieae</taxon>
        <taxon>Cichoriinae</taxon>
        <taxon>Cichorium</taxon>
    </lineage>
</organism>
<reference evidence="1 2" key="2">
    <citation type="journal article" date="2022" name="Mol. Ecol. Resour.">
        <title>The genomes of chicory, endive, great burdock and yacon provide insights into Asteraceae paleo-polyploidization history and plant inulin production.</title>
        <authorList>
            <person name="Fan W."/>
            <person name="Wang S."/>
            <person name="Wang H."/>
            <person name="Wang A."/>
            <person name="Jiang F."/>
            <person name="Liu H."/>
            <person name="Zhao H."/>
            <person name="Xu D."/>
            <person name="Zhang Y."/>
        </authorList>
    </citation>
    <scope>NUCLEOTIDE SEQUENCE [LARGE SCALE GENOMIC DNA]</scope>
    <source>
        <strain evidence="2">cv. Punajuju</strain>
        <tissue evidence="1">Leaves</tissue>
    </source>
</reference>